<sequence length="199" mass="21934">MLSASEATRYCTPAICRVTRTISISARPQHRLLTKMTREETSASRALPVKRQGCRRVESPRGPSGDPCLPCGCLSARAGVRRVRRGLRQFPMCASFTSLRAWKGWNDAARCAREEWIPSRSDNVTCGGVGKCGGLGGVRLGRSYRHGLQTWRRPCTAPSCFPSLLVAYISTGLAPSMVLINKTRFFPPQDNLTLNITSY</sequence>
<proteinExistence type="predicted"/>
<name>A0A167PZQ8_CALVF</name>
<gene>
    <name evidence="1" type="ORF">CALVIDRAFT_376883</name>
</gene>
<dbReference type="EMBL" id="KV417272">
    <property type="protein sequence ID" value="KZO99291.1"/>
    <property type="molecule type" value="Genomic_DNA"/>
</dbReference>
<protein>
    <submittedName>
        <fullName evidence="1">Uncharacterized protein</fullName>
    </submittedName>
</protein>
<dbReference type="Proteomes" id="UP000076738">
    <property type="component" value="Unassembled WGS sequence"/>
</dbReference>
<evidence type="ECO:0000313" key="2">
    <source>
        <dbReference type="Proteomes" id="UP000076738"/>
    </source>
</evidence>
<organism evidence="1 2">
    <name type="scientific">Calocera viscosa (strain TUFC12733)</name>
    <dbReference type="NCBI Taxonomy" id="1330018"/>
    <lineage>
        <taxon>Eukaryota</taxon>
        <taxon>Fungi</taxon>
        <taxon>Dikarya</taxon>
        <taxon>Basidiomycota</taxon>
        <taxon>Agaricomycotina</taxon>
        <taxon>Dacrymycetes</taxon>
        <taxon>Dacrymycetales</taxon>
        <taxon>Dacrymycetaceae</taxon>
        <taxon>Calocera</taxon>
    </lineage>
</organism>
<keyword evidence="2" id="KW-1185">Reference proteome</keyword>
<accession>A0A167PZQ8</accession>
<reference evidence="1 2" key="1">
    <citation type="journal article" date="2016" name="Mol. Biol. Evol.">
        <title>Comparative Genomics of Early-Diverging Mushroom-Forming Fungi Provides Insights into the Origins of Lignocellulose Decay Capabilities.</title>
        <authorList>
            <person name="Nagy L.G."/>
            <person name="Riley R."/>
            <person name="Tritt A."/>
            <person name="Adam C."/>
            <person name="Daum C."/>
            <person name="Floudas D."/>
            <person name="Sun H."/>
            <person name="Yadav J.S."/>
            <person name="Pangilinan J."/>
            <person name="Larsson K.H."/>
            <person name="Matsuura K."/>
            <person name="Barry K."/>
            <person name="Labutti K."/>
            <person name="Kuo R."/>
            <person name="Ohm R.A."/>
            <person name="Bhattacharya S.S."/>
            <person name="Shirouzu T."/>
            <person name="Yoshinaga Y."/>
            <person name="Martin F.M."/>
            <person name="Grigoriev I.V."/>
            <person name="Hibbett D.S."/>
        </authorList>
    </citation>
    <scope>NUCLEOTIDE SEQUENCE [LARGE SCALE GENOMIC DNA]</scope>
    <source>
        <strain evidence="1 2">TUFC12733</strain>
    </source>
</reference>
<dbReference type="AlphaFoldDB" id="A0A167PZQ8"/>
<evidence type="ECO:0000313" key="1">
    <source>
        <dbReference type="EMBL" id="KZO99291.1"/>
    </source>
</evidence>